<dbReference type="Proteomes" id="UP000218272">
    <property type="component" value="Plasmid pSCLO_2"/>
</dbReference>
<evidence type="ECO:0000313" key="4">
    <source>
        <dbReference type="EMBL" id="BAV66563.1"/>
    </source>
</evidence>
<dbReference type="KEGG" id="sclo:SCLO_2002300"/>
<proteinExistence type="predicted"/>
<evidence type="ECO:0000256" key="2">
    <source>
        <dbReference type="PROSITE-ProRule" id="PRU00169"/>
    </source>
</evidence>
<dbReference type="Gene3D" id="3.40.50.2300">
    <property type="match status" value="1"/>
</dbReference>
<accession>A0A1E1F7S0</accession>
<dbReference type="EMBL" id="AP017656">
    <property type="protein sequence ID" value="BAV66563.1"/>
    <property type="molecule type" value="Genomic_DNA"/>
</dbReference>
<dbReference type="InterPro" id="IPR001789">
    <property type="entry name" value="Sig_transdc_resp-reg_receiver"/>
</dbReference>
<keyword evidence="5" id="KW-1185">Reference proteome</keyword>
<dbReference type="PANTHER" id="PTHR44591">
    <property type="entry name" value="STRESS RESPONSE REGULATOR PROTEIN 1"/>
    <property type="match status" value="1"/>
</dbReference>
<dbReference type="GO" id="GO:0000160">
    <property type="term" value="P:phosphorelay signal transduction system"/>
    <property type="evidence" value="ECO:0007669"/>
    <property type="project" value="InterPro"/>
</dbReference>
<dbReference type="RefSeq" id="WP_066516394.1">
    <property type="nucleotide sequence ID" value="NZ_AP017656.1"/>
</dbReference>
<dbReference type="Pfam" id="PF00072">
    <property type="entry name" value="Response_reg"/>
    <property type="match status" value="1"/>
</dbReference>
<dbReference type="SMART" id="SM00448">
    <property type="entry name" value="REC"/>
    <property type="match status" value="1"/>
</dbReference>
<dbReference type="PANTHER" id="PTHR44591:SF3">
    <property type="entry name" value="RESPONSE REGULATORY DOMAIN-CONTAINING PROTEIN"/>
    <property type="match status" value="1"/>
</dbReference>
<dbReference type="OrthoDB" id="9784719at2"/>
<feature type="modified residue" description="4-aspartylphosphate" evidence="2">
    <location>
        <position position="61"/>
    </location>
</feature>
<dbReference type="AlphaFoldDB" id="A0A1E1F7S0"/>
<organism evidence="4 5">
    <name type="scientific">Sphingobium cloacae</name>
    <dbReference type="NCBI Taxonomy" id="120107"/>
    <lineage>
        <taxon>Bacteria</taxon>
        <taxon>Pseudomonadati</taxon>
        <taxon>Pseudomonadota</taxon>
        <taxon>Alphaproteobacteria</taxon>
        <taxon>Sphingomonadales</taxon>
        <taxon>Sphingomonadaceae</taxon>
        <taxon>Sphingobium</taxon>
    </lineage>
</organism>
<dbReference type="InterPro" id="IPR011006">
    <property type="entry name" value="CheY-like_superfamily"/>
</dbReference>
<evidence type="ECO:0000259" key="3">
    <source>
        <dbReference type="PROSITE" id="PS50110"/>
    </source>
</evidence>
<feature type="domain" description="Response regulatory" evidence="3">
    <location>
        <begin position="11"/>
        <end position="124"/>
    </location>
</feature>
<evidence type="ECO:0000313" key="5">
    <source>
        <dbReference type="Proteomes" id="UP000218272"/>
    </source>
</evidence>
<keyword evidence="4" id="KW-0614">Plasmid</keyword>
<evidence type="ECO:0000256" key="1">
    <source>
        <dbReference type="ARBA" id="ARBA00022553"/>
    </source>
</evidence>
<geneLocation type="plasmid" evidence="5">
    <name>psclo_2 dna</name>
</geneLocation>
<protein>
    <submittedName>
        <fullName evidence="4">Response regulator</fullName>
    </submittedName>
</protein>
<gene>
    <name evidence="4" type="ORF">SCLO_2002300</name>
</gene>
<name>A0A1E1F7S0_9SPHN</name>
<sequence length="125" mass="13972">MGQRKPIANKTILIVEDEAILRFDLVDFFEHAGWKVFEATNAESAIELLDRHREIGAVLTDVNMPGSMDGLALAHHVRGRYPPTVLFVVSGNVPLDSEDLPVRTAFMPKPFDPHRLLRELEAASL</sequence>
<reference evidence="4 5" key="1">
    <citation type="submission" date="2016-10" db="EMBL/GenBank/DDBJ databases">
        <title>Complete Genome Sequence of the Nonylphenol-Degrading Bacterium Sphingobium cloacae JCM 10874T.</title>
        <authorList>
            <person name="Ootsuka M."/>
            <person name="Nishizawa T."/>
            <person name="Ohta H."/>
        </authorList>
    </citation>
    <scope>NUCLEOTIDE SEQUENCE [LARGE SCALE GENOMIC DNA]</scope>
    <source>
        <strain evidence="4 5">JCM 10874</strain>
        <plasmid evidence="5">psclo_2 dna</plasmid>
    </source>
</reference>
<dbReference type="SUPFAM" id="SSF52172">
    <property type="entry name" value="CheY-like"/>
    <property type="match status" value="1"/>
</dbReference>
<keyword evidence="1 2" id="KW-0597">Phosphoprotein</keyword>
<dbReference type="PROSITE" id="PS50110">
    <property type="entry name" value="RESPONSE_REGULATORY"/>
    <property type="match status" value="1"/>
</dbReference>
<dbReference type="InterPro" id="IPR050595">
    <property type="entry name" value="Bact_response_regulator"/>
</dbReference>